<organism evidence="3 4">
    <name type="scientific">Gemmiger formicilis</name>
    <dbReference type="NCBI Taxonomy" id="745368"/>
    <lineage>
        <taxon>Bacteria</taxon>
        <taxon>Bacillati</taxon>
        <taxon>Bacillota</taxon>
        <taxon>Clostridia</taxon>
        <taxon>Eubacteriales</taxon>
        <taxon>Gemmiger</taxon>
    </lineage>
</organism>
<dbReference type="AlphaFoldDB" id="A0A1T4WZS1"/>
<sequence length="474" mass="50541">MKKLNVKLPQGGSKRALHSGMYASALAVVVLAVIILVNLVIRALPTKYTEYDISTTSLFTLSDTTENLLHELNADVTAYYLAESGQEDANITRLLDRYAGESSHFSWQQRDPVLYPTFAQQYDGASAGSVVLVCGDNSDVLSYNDMYEMDLESYYTTGTANYSFQAENALTSGIARVTRTAAYQLYELTGHGETALSDDFTDTLSNAGVTVTSLNLTTAGSIPADVSAVLINAPGADLTDAETTILKDYVANGGKLFVTTDFTTRTPNLDSVLADCGMARQPGLLIETDTDHYPYGYPQTYLLPKLAGNDITAGVSQSMMIYTPIAQGITTNDDSEFAFTDLLTTGDNAYSMENYATAETAQKADTDPEGCFAVAVAADNSATGARVVWVNCPNLLESNINQAVSGGNAQFLGSVVNWMNGEQTTAVINAKSMSAASLSVPTSAAIPLGVLFTLVLPIVCIIAGAVVCVVRRRR</sequence>
<proteinExistence type="predicted"/>
<feature type="domain" description="ABC-type uncharacterised transport system" evidence="2">
    <location>
        <begin position="188"/>
        <end position="377"/>
    </location>
</feature>
<keyword evidence="1" id="KW-0812">Transmembrane</keyword>
<evidence type="ECO:0000313" key="4">
    <source>
        <dbReference type="Proteomes" id="UP000190286"/>
    </source>
</evidence>
<dbReference type="GeneID" id="93337705"/>
<dbReference type="RefSeq" id="WP_078784194.1">
    <property type="nucleotide sequence ID" value="NZ_FUYF01000005.1"/>
</dbReference>
<dbReference type="Proteomes" id="UP000190286">
    <property type="component" value="Unassembled WGS sequence"/>
</dbReference>
<protein>
    <submittedName>
        <fullName evidence="3">ABC-2 type transport system permease protein</fullName>
    </submittedName>
</protein>
<dbReference type="Pfam" id="PF09822">
    <property type="entry name" value="ABC_transp_aux"/>
    <property type="match status" value="1"/>
</dbReference>
<feature type="transmembrane region" description="Helical" evidence="1">
    <location>
        <begin position="444"/>
        <end position="470"/>
    </location>
</feature>
<dbReference type="STRING" id="745368.SAMN02745178_01229"/>
<evidence type="ECO:0000313" key="3">
    <source>
        <dbReference type="EMBL" id="SKA82852.1"/>
    </source>
</evidence>
<gene>
    <name evidence="3" type="ORF">SAMN02745178_01229</name>
</gene>
<dbReference type="EMBL" id="FUYF01000005">
    <property type="protein sequence ID" value="SKA82852.1"/>
    <property type="molecule type" value="Genomic_DNA"/>
</dbReference>
<dbReference type="OrthoDB" id="9766228at2"/>
<feature type="transmembrane region" description="Helical" evidence="1">
    <location>
        <begin position="21"/>
        <end position="41"/>
    </location>
</feature>
<keyword evidence="1" id="KW-1133">Transmembrane helix</keyword>
<keyword evidence="1" id="KW-0472">Membrane</keyword>
<dbReference type="InterPro" id="IPR019196">
    <property type="entry name" value="ABC_transp_unknown"/>
</dbReference>
<name>A0A1T4WZS1_9FIRM</name>
<evidence type="ECO:0000256" key="1">
    <source>
        <dbReference type="SAM" id="Phobius"/>
    </source>
</evidence>
<accession>A0A1T4WZS1</accession>
<evidence type="ECO:0000259" key="2">
    <source>
        <dbReference type="Pfam" id="PF09822"/>
    </source>
</evidence>
<reference evidence="3 4" key="1">
    <citation type="submission" date="2017-02" db="EMBL/GenBank/DDBJ databases">
        <authorList>
            <person name="Peterson S.W."/>
        </authorList>
    </citation>
    <scope>NUCLEOTIDE SEQUENCE [LARGE SCALE GENOMIC DNA]</scope>
    <source>
        <strain evidence="3 4">ATCC 27749</strain>
    </source>
</reference>
<keyword evidence="4" id="KW-1185">Reference proteome</keyword>